<dbReference type="PANTHER" id="PTHR24198">
    <property type="entry name" value="ANKYRIN REPEAT AND PROTEIN KINASE DOMAIN-CONTAINING PROTEIN"/>
    <property type="match status" value="1"/>
</dbReference>
<keyword evidence="1" id="KW-0677">Repeat</keyword>
<gene>
    <name evidence="4" type="ORF">N7530_007832</name>
</gene>
<dbReference type="Pfam" id="PF12796">
    <property type="entry name" value="Ank_2"/>
    <property type="match status" value="1"/>
</dbReference>
<evidence type="ECO:0000256" key="3">
    <source>
        <dbReference type="PROSITE-ProRule" id="PRU00023"/>
    </source>
</evidence>
<protein>
    <submittedName>
        <fullName evidence="4">Uncharacterized protein</fullName>
    </submittedName>
</protein>
<accession>A0A9W9WMY6</accession>
<dbReference type="InterPro" id="IPR036770">
    <property type="entry name" value="Ankyrin_rpt-contain_sf"/>
</dbReference>
<dbReference type="EMBL" id="JAPWDO010000005">
    <property type="protein sequence ID" value="KAJ5470475.1"/>
    <property type="molecule type" value="Genomic_DNA"/>
</dbReference>
<reference evidence="4" key="2">
    <citation type="journal article" date="2023" name="IMA Fungus">
        <title>Comparative genomic study of the Penicillium genus elucidates a diverse pangenome and 15 lateral gene transfer events.</title>
        <authorList>
            <person name="Petersen C."/>
            <person name="Sorensen T."/>
            <person name="Nielsen M.R."/>
            <person name="Sondergaard T.E."/>
            <person name="Sorensen J.L."/>
            <person name="Fitzpatrick D.A."/>
            <person name="Frisvad J.C."/>
            <person name="Nielsen K.L."/>
        </authorList>
    </citation>
    <scope>NUCLEOTIDE SEQUENCE</scope>
    <source>
        <strain evidence="4">IBT 17660</strain>
    </source>
</reference>
<sequence length="239" mass="26150">MLRASAKPAVFAVKELSEVMMEAIIHDKAGFVSTLLFHGFPTSPSYAQEATLHKAKAALTCFINEGWDINEPVSEVQPPVLGYAVKDEQMTSWLLDHGANPNKRCGIDCIPLSYAVQLAPISVIELMLSHGGDVSKGQLLQYAIFRDTDVNEVITMLVDRGAPLNAAMHEDGHTLMRFWPMSLRTPLHIAAELGRTDAIRYLVNLGADTSVKDANGRTVAELAQQLNQTEVVRLLGSKL</sequence>
<dbReference type="PANTHER" id="PTHR24198:SF165">
    <property type="entry name" value="ANKYRIN REPEAT-CONTAINING PROTEIN-RELATED"/>
    <property type="match status" value="1"/>
</dbReference>
<proteinExistence type="predicted"/>
<evidence type="ECO:0000256" key="1">
    <source>
        <dbReference type="ARBA" id="ARBA00022737"/>
    </source>
</evidence>
<evidence type="ECO:0000313" key="4">
    <source>
        <dbReference type="EMBL" id="KAJ5470475.1"/>
    </source>
</evidence>
<evidence type="ECO:0000256" key="2">
    <source>
        <dbReference type="ARBA" id="ARBA00023043"/>
    </source>
</evidence>
<dbReference type="SMART" id="SM00248">
    <property type="entry name" value="ANK"/>
    <property type="match status" value="3"/>
</dbReference>
<reference evidence="4" key="1">
    <citation type="submission" date="2022-12" db="EMBL/GenBank/DDBJ databases">
        <authorList>
            <person name="Petersen C."/>
        </authorList>
    </citation>
    <scope>NUCLEOTIDE SEQUENCE</scope>
    <source>
        <strain evidence="4">IBT 17660</strain>
    </source>
</reference>
<feature type="repeat" description="ANK" evidence="3">
    <location>
        <begin position="182"/>
        <end position="214"/>
    </location>
</feature>
<comment type="caution">
    <text evidence="4">The sequence shown here is derived from an EMBL/GenBank/DDBJ whole genome shotgun (WGS) entry which is preliminary data.</text>
</comment>
<dbReference type="OrthoDB" id="426293at2759"/>
<dbReference type="Proteomes" id="UP001147760">
    <property type="component" value="Unassembled WGS sequence"/>
</dbReference>
<dbReference type="PROSITE" id="PS50088">
    <property type="entry name" value="ANK_REPEAT"/>
    <property type="match status" value="1"/>
</dbReference>
<dbReference type="Gene3D" id="1.25.40.20">
    <property type="entry name" value="Ankyrin repeat-containing domain"/>
    <property type="match status" value="2"/>
</dbReference>
<dbReference type="SUPFAM" id="SSF48403">
    <property type="entry name" value="Ankyrin repeat"/>
    <property type="match status" value="1"/>
</dbReference>
<organism evidence="4 5">
    <name type="scientific">Penicillium desertorum</name>
    <dbReference type="NCBI Taxonomy" id="1303715"/>
    <lineage>
        <taxon>Eukaryota</taxon>
        <taxon>Fungi</taxon>
        <taxon>Dikarya</taxon>
        <taxon>Ascomycota</taxon>
        <taxon>Pezizomycotina</taxon>
        <taxon>Eurotiomycetes</taxon>
        <taxon>Eurotiomycetidae</taxon>
        <taxon>Eurotiales</taxon>
        <taxon>Aspergillaceae</taxon>
        <taxon>Penicillium</taxon>
    </lineage>
</organism>
<keyword evidence="5" id="KW-1185">Reference proteome</keyword>
<name>A0A9W9WMY6_9EURO</name>
<dbReference type="InterPro" id="IPR002110">
    <property type="entry name" value="Ankyrin_rpt"/>
</dbReference>
<dbReference type="AlphaFoldDB" id="A0A9W9WMY6"/>
<dbReference type="PROSITE" id="PS50297">
    <property type="entry name" value="ANK_REP_REGION"/>
    <property type="match status" value="1"/>
</dbReference>
<evidence type="ECO:0000313" key="5">
    <source>
        <dbReference type="Proteomes" id="UP001147760"/>
    </source>
</evidence>
<keyword evidence="2 3" id="KW-0040">ANK repeat</keyword>